<evidence type="ECO:0000313" key="2">
    <source>
        <dbReference type="Proteomes" id="UP000709295"/>
    </source>
</evidence>
<sequence length="299" mass="33161">AAEGRCPCQQLDAVYESERCGRRIRDQGVAYWQHGFLRRHQLSTRTRTRQGQVAPANADAIAVGFGMQVQQKMLELGVRKVYNADQTGACLNDFAESTVSPRGANTVWVRHGGKDKERVTVMPVMLMTDSDGNKCTPFLVFKVGKSTVPGGDAMNWKERRGFGVYIWREAKLIMEKTGMELYGNLTAWWNAELHMQFLKTSFGERPRQWQPVLLLVDDFSGHWADDVEEYALSIDVHLLKVPPSCTSTPSQSTSLGIGRSSNIFEIAGLQSSRASCGATGGCLTRSCSSHQTNLSYQTG</sequence>
<dbReference type="Proteomes" id="UP000709295">
    <property type="component" value="Unassembled WGS sequence"/>
</dbReference>
<dbReference type="EMBL" id="JAENGY010000298">
    <property type="protein sequence ID" value="KAG6966626.1"/>
    <property type="molecule type" value="Genomic_DNA"/>
</dbReference>
<protein>
    <recommendedName>
        <fullName evidence="3">DDE-1 domain-containing protein</fullName>
    </recommendedName>
</protein>
<name>A0A8J5ITD6_9STRA</name>
<organism evidence="1 2">
    <name type="scientific">Phytophthora aleatoria</name>
    <dbReference type="NCBI Taxonomy" id="2496075"/>
    <lineage>
        <taxon>Eukaryota</taxon>
        <taxon>Sar</taxon>
        <taxon>Stramenopiles</taxon>
        <taxon>Oomycota</taxon>
        <taxon>Peronosporomycetes</taxon>
        <taxon>Peronosporales</taxon>
        <taxon>Peronosporaceae</taxon>
        <taxon>Phytophthora</taxon>
    </lineage>
</organism>
<dbReference type="AlphaFoldDB" id="A0A8J5ITD6"/>
<feature type="non-terminal residue" evidence="1">
    <location>
        <position position="1"/>
    </location>
</feature>
<keyword evidence="2" id="KW-1185">Reference proteome</keyword>
<reference evidence="1" key="1">
    <citation type="submission" date="2021-01" db="EMBL/GenBank/DDBJ databases">
        <title>Phytophthora aleatoria, a newly-described species from Pinus radiata is distinct from Phytophthora cactorum isolates based on comparative genomics.</title>
        <authorList>
            <person name="Mcdougal R."/>
            <person name="Panda P."/>
            <person name="Williams N."/>
            <person name="Studholme D.J."/>
        </authorList>
    </citation>
    <scope>NUCLEOTIDE SEQUENCE</scope>
    <source>
        <strain evidence="1">NZFS 4037</strain>
    </source>
</reference>
<comment type="caution">
    <text evidence="1">The sequence shown here is derived from an EMBL/GenBank/DDBJ whole genome shotgun (WGS) entry which is preliminary data.</text>
</comment>
<proteinExistence type="predicted"/>
<gene>
    <name evidence="1" type="ORF">JG688_00006689</name>
</gene>
<evidence type="ECO:0000313" key="1">
    <source>
        <dbReference type="EMBL" id="KAG6966626.1"/>
    </source>
</evidence>
<evidence type="ECO:0008006" key="3">
    <source>
        <dbReference type="Google" id="ProtNLM"/>
    </source>
</evidence>
<accession>A0A8J5ITD6</accession>